<reference evidence="1" key="1">
    <citation type="submission" date="2020-04" db="EMBL/GenBank/DDBJ databases">
        <authorList>
            <person name="Kumar P."/>
            <person name="Meghvansi M.K."/>
            <person name="Kamboj D.V."/>
        </authorList>
    </citation>
    <scope>NUCLEOTIDE SEQUENCE [LARGE SCALE GENOMIC DNA]</scope>
</reference>
<sequence>MKKPMIAVKRAFVGGYGWRIQREGDITFADIKSNNFQPNAYVDTLNELREILRVPKGENIVKKPMIAVKRAFVGGYGWRIQREGDITFADIKSNNFQPNAYVDTLNELREILRVPKGENIVTHAKVVRALADALISLQK</sequence>
<proteinExistence type="predicted"/>
<organism evidence="1">
    <name type="scientific">Vibrio phage Vc1</name>
    <dbReference type="NCBI Taxonomy" id="1480731"/>
    <lineage>
        <taxon>Viruses</taxon>
        <taxon>Duplodnaviria</taxon>
        <taxon>Heunggongvirae</taxon>
        <taxon>Uroviricota</taxon>
        <taxon>Caudoviricetes</taxon>
        <taxon>Drexlerviridae</taxon>
        <taxon>Jhansiroadvirus</taxon>
        <taxon>Jhansiroadvirus gwaliVC1</taxon>
    </lineage>
</organism>
<dbReference type="EMBL" id="MT360682">
    <property type="protein sequence ID" value="QJT70655.1"/>
    <property type="molecule type" value="Genomic_DNA"/>
</dbReference>
<protein>
    <submittedName>
        <fullName evidence="1">GntR-family transcriptional regulator</fullName>
    </submittedName>
</protein>
<evidence type="ECO:0000313" key="1">
    <source>
        <dbReference type="EMBL" id="QJT70655.1"/>
    </source>
</evidence>
<accession>A0A6M5CB42</accession>
<name>A0A6M5CB42_9CAUD</name>
<gene>
    <name evidence="1" type="ORF">2019VC1_50</name>
</gene>